<sequence>MRIRIALEEMGIKYENREEDFSNKSPLLLRANPVHKMINSSLIEKNKKITLYE</sequence>
<dbReference type="InterPro" id="IPR045073">
    <property type="entry name" value="Omega/Tau-like"/>
</dbReference>
<dbReference type="Proteomes" id="UP000008827">
    <property type="component" value="Chromosome 15"/>
</dbReference>
<dbReference type="InParanoid" id="K7MDV4"/>
<dbReference type="PANTHER" id="PTHR11260">
    <property type="entry name" value="GLUTATHIONE S-TRANSFERASE, GST, SUPERFAMILY, GST DOMAIN CONTAINING"/>
    <property type="match status" value="1"/>
</dbReference>
<reference evidence="3 4" key="1">
    <citation type="journal article" date="2010" name="Nature">
        <title>Genome sequence of the palaeopolyploid soybean.</title>
        <authorList>
            <person name="Schmutz J."/>
            <person name="Cannon S.B."/>
            <person name="Schlueter J."/>
            <person name="Ma J."/>
            <person name="Mitros T."/>
            <person name="Nelson W."/>
            <person name="Hyten D.L."/>
            <person name="Song Q."/>
            <person name="Thelen J.J."/>
            <person name="Cheng J."/>
            <person name="Xu D."/>
            <person name="Hellsten U."/>
            <person name="May G.D."/>
            <person name="Yu Y."/>
            <person name="Sakurai T."/>
            <person name="Umezawa T."/>
            <person name="Bhattacharyya M.K."/>
            <person name="Sandhu D."/>
            <person name="Valliyodan B."/>
            <person name="Lindquist E."/>
            <person name="Peto M."/>
            <person name="Grant D."/>
            <person name="Shu S."/>
            <person name="Goodstein D."/>
            <person name="Barry K."/>
            <person name="Futrell-Griggs M."/>
            <person name="Abernathy B."/>
            <person name="Du J."/>
            <person name="Tian Z."/>
            <person name="Zhu L."/>
            <person name="Gill N."/>
            <person name="Joshi T."/>
            <person name="Libault M."/>
            <person name="Sethuraman A."/>
            <person name="Zhang X.-C."/>
            <person name="Shinozaki K."/>
            <person name="Nguyen H.T."/>
            <person name="Wing R.A."/>
            <person name="Cregan P."/>
            <person name="Specht J."/>
            <person name="Grimwood J."/>
            <person name="Rokhsar D."/>
            <person name="Stacey G."/>
            <person name="Shoemaker R.C."/>
            <person name="Jackson S.A."/>
        </authorList>
    </citation>
    <scope>NUCLEOTIDE SEQUENCE [LARGE SCALE GENOMIC DNA]</scope>
    <source>
        <strain evidence="4">cv. Williams 82</strain>
        <tissue evidence="3">Callus</tissue>
    </source>
</reference>
<keyword evidence="1" id="KW-0808">Transferase</keyword>
<dbReference type="InterPro" id="IPR004045">
    <property type="entry name" value="Glutathione_S-Trfase_N"/>
</dbReference>
<reference evidence="3" key="3">
    <citation type="submission" date="2018-07" db="EMBL/GenBank/DDBJ databases">
        <title>WGS assembly of Glycine max.</title>
        <authorList>
            <person name="Schmutz J."/>
            <person name="Cannon S."/>
            <person name="Schlueter J."/>
            <person name="Ma J."/>
            <person name="Mitros T."/>
            <person name="Nelson W."/>
            <person name="Hyten D."/>
            <person name="Song Q."/>
            <person name="Thelen J."/>
            <person name="Cheng J."/>
            <person name="Xu D."/>
            <person name="Hellsten U."/>
            <person name="May G."/>
            <person name="Yu Y."/>
            <person name="Sakurai T."/>
            <person name="Umezawa T."/>
            <person name="Bhattacharyya M."/>
            <person name="Sandhu D."/>
            <person name="Valliyodan B."/>
            <person name="Lindquist E."/>
            <person name="Peto M."/>
            <person name="Grant D."/>
            <person name="Shu S."/>
            <person name="Goodstein D."/>
            <person name="Barry K."/>
            <person name="Futrell-Griggs M."/>
            <person name="Abernathy B."/>
            <person name="Du J."/>
            <person name="Tian Z."/>
            <person name="Zhu L."/>
            <person name="Gill N."/>
            <person name="Joshi T."/>
            <person name="Libault M."/>
            <person name="Sethuraman A."/>
            <person name="Zhang X."/>
            <person name="Shinozaki K."/>
            <person name="Nguyen H."/>
            <person name="Wing R."/>
            <person name="Cregan P."/>
            <person name="Specht J."/>
            <person name="Grimwood J."/>
            <person name="Rokhsar D."/>
            <person name="Stacey G."/>
            <person name="Shoemaker R."/>
            <person name="Jackson S."/>
        </authorList>
    </citation>
    <scope>NUCLEOTIDE SEQUENCE</scope>
    <source>
        <tissue evidence="3">Callus</tissue>
    </source>
</reference>
<dbReference type="Pfam" id="PF02798">
    <property type="entry name" value="GST_N"/>
    <property type="match status" value="1"/>
</dbReference>
<dbReference type="Gramene" id="KRH13624">
    <property type="protein sequence ID" value="KRH13624"/>
    <property type="gene ID" value="GLYMA_15G252300"/>
</dbReference>
<dbReference type="eggNOG" id="KOG0406">
    <property type="taxonomic scope" value="Eukaryota"/>
</dbReference>
<dbReference type="EnsemblPlants" id="KRH13624">
    <property type="protein sequence ID" value="KRH13624"/>
    <property type="gene ID" value="GLYMA_15G252300"/>
</dbReference>
<dbReference type="SMR" id="K7MDV4"/>
<dbReference type="Gene3D" id="3.40.30.10">
    <property type="entry name" value="Glutaredoxin"/>
    <property type="match status" value="1"/>
</dbReference>
<evidence type="ECO:0000313" key="4">
    <source>
        <dbReference type="EnsemblPlants" id="KRH13624"/>
    </source>
</evidence>
<dbReference type="GO" id="GO:0005829">
    <property type="term" value="C:cytosol"/>
    <property type="evidence" value="ECO:0007669"/>
    <property type="project" value="UniProtKB-SubCell"/>
</dbReference>
<name>K7MDV4_SOYBN</name>
<comment type="similarity">
    <text evidence="1">Belongs to the GST superfamily.</text>
</comment>
<dbReference type="GO" id="GO:0004364">
    <property type="term" value="F:glutathione transferase activity"/>
    <property type="evidence" value="ECO:0007669"/>
    <property type="project" value="UniProtKB-UniRule"/>
</dbReference>
<accession>K7MDV4</accession>
<dbReference type="InterPro" id="IPR036249">
    <property type="entry name" value="Thioredoxin-like_sf"/>
</dbReference>
<organism evidence="4">
    <name type="scientific">Glycine max</name>
    <name type="common">Soybean</name>
    <name type="synonym">Glycine hispida</name>
    <dbReference type="NCBI Taxonomy" id="3847"/>
    <lineage>
        <taxon>Eukaryota</taxon>
        <taxon>Viridiplantae</taxon>
        <taxon>Streptophyta</taxon>
        <taxon>Embryophyta</taxon>
        <taxon>Tracheophyta</taxon>
        <taxon>Spermatophyta</taxon>
        <taxon>Magnoliopsida</taxon>
        <taxon>eudicotyledons</taxon>
        <taxon>Gunneridae</taxon>
        <taxon>Pentapetalae</taxon>
        <taxon>rosids</taxon>
        <taxon>fabids</taxon>
        <taxon>Fabales</taxon>
        <taxon>Fabaceae</taxon>
        <taxon>Papilionoideae</taxon>
        <taxon>50 kb inversion clade</taxon>
        <taxon>NPAAA clade</taxon>
        <taxon>indigoferoid/millettioid clade</taxon>
        <taxon>Phaseoleae</taxon>
        <taxon>Glycine</taxon>
        <taxon>Glycine subgen. Soja</taxon>
    </lineage>
</organism>
<evidence type="ECO:0000259" key="2">
    <source>
        <dbReference type="PROSITE" id="PS50404"/>
    </source>
</evidence>
<comment type="catalytic activity">
    <reaction evidence="1">
        <text>RX + glutathione = an S-substituted glutathione + a halide anion + H(+)</text>
        <dbReference type="Rhea" id="RHEA:16437"/>
        <dbReference type="ChEBI" id="CHEBI:15378"/>
        <dbReference type="ChEBI" id="CHEBI:16042"/>
        <dbReference type="ChEBI" id="CHEBI:17792"/>
        <dbReference type="ChEBI" id="CHEBI:57925"/>
        <dbReference type="ChEBI" id="CHEBI:90779"/>
        <dbReference type="EC" id="2.5.1.18"/>
    </reaction>
</comment>
<dbReference type="AlphaFoldDB" id="K7MDV4"/>
<evidence type="ECO:0000256" key="1">
    <source>
        <dbReference type="RuleBase" id="RU369102"/>
    </source>
</evidence>
<comment type="function">
    <text evidence="1">Is involved in the conjugation of reduced glutathione to a wide number of exogenous and endogenous hydrophobic electrophiles.</text>
</comment>
<dbReference type="PANTHER" id="PTHR11260:SF781">
    <property type="entry name" value="GLUTATHIONE S-TRANSFERASE U19"/>
    <property type="match status" value="1"/>
</dbReference>
<evidence type="ECO:0000313" key="5">
    <source>
        <dbReference type="Proteomes" id="UP000008827"/>
    </source>
</evidence>
<reference evidence="4" key="2">
    <citation type="submission" date="2018-02" db="UniProtKB">
        <authorList>
            <consortium name="EnsemblPlants"/>
        </authorList>
    </citation>
    <scope>IDENTIFICATION</scope>
    <source>
        <strain evidence="4">Williams 82</strain>
    </source>
</reference>
<keyword evidence="1" id="KW-0963">Cytoplasm</keyword>
<dbReference type="EMBL" id="CM000848">
    <property type="protein sequence ID" value="KRH13624.1"/>
    <property type="molecule type" value="Genomic_DNA"/>
</dbReference>
<proteinExistence type="inferred from homology"/>
<gene>
    <name evidence="3" type="ORF">GLYMA_15G252300</name>
</gene>
<dbReference type="PaxDb" id="3847-GLYMA15G40280.1"/>
<feature type="domain" description="GST N-terminal" evidence="2">
    <location>
        <begin position="1"/>
        <end position="53"/>
    </location>
</feature>
<dbReference type="SUPFAM" id="SSF52833">
    <property type="entry name" value="Thioredoxin-like"/>
    <property type="match status" value="1"/>
</dbReference>
<keyword evidence="5" id="KW-1185">Reference proteome</keyword>
<dbReference type="PROSITE" id="PS50404">
    <property type="entry name" value="GST_NTER"/>
    <property type="match status" value="1"/>
</dbReference>
<dbReference type="HOGENOM" id="CLU_3072534_0_0_1"/>
<evidence type="ECO:0000313" key="3">
    <source>
        <dbReference type="EMBL" id="KRH13624.1"/>
    </source>
</evidence>
<comment type="subcellular location">
    <subcellularLocation>
        <location evidence="1">Cytoplasm</location>
        <location evidence="1">Cytosol</location>
    </subcellularLocation>
</comment>
<protein>
    <recommendedName>
        <fullName evidence="1">Glutathione S-transferase</fullName>
        <ecNumber evidence="1">2.5.1.18</ecNumber>
    </recommendedName>
</protein>
<dbReference type="EC" id="2.5.1.18" evidence="1"/>